<sequence length="288" mass="31539">MPVLSGFKNALPQKWPNNGFWYYPLDLASLTVVLANKVGEITAAIVQVFAQELAVEHTRHFTSRCSIEGVSALPTNLSLSAGPPHPPFLPAPENTMGCHIKCTTRPINALEHIMAEFHSSKGSSHVGPQSGTTSSRIRQRRPADAFQAGIFVKNSIALAPTVSSKFASDSTHDRFPGGKPLISIGPHSDAIIDRFKMGDHTLPRLHELISTIQSSRWEAILRSARWDLSYEQAANLAKALKLDVREASFSRTAKQTSTVISVVCRALVMIIALMLLPFILYLIGIFFV</sequence>
<reference evidence="1" key="1">
    <citation type="journal article" date="2021" name="New Phytol.">
        <title>Evolutionary innovations through gain and loss of genes in the ectomycorrhizal Boletales.</title>
        <authorList>
            <person name="Wu G."/>
            <person name="Miyauchi S."/>
            <person name="Morin E."/>
            <person name="Kuo A."/>
            <person name="Drula E."/>
            <person name="Varga T."/>
            <person name="Kohler A."/>
            <person name="Feng B."/>
            <person name="Cao Y."/>
            <person name="Lipzen A."/>
            <person name="Daum C."/>
            <person name="Hundley H."/>
            <person name="Pangilinan J."/>
            <person name="Johnson J."/>
            <person name="Barry K."/>
            <person name="LaButti K."/>
            <person name="Ng V."/>
            <person name="Ahrendt S."/>
            <person name="Min B."/>
            <person name="Choi I.G."/>
            <person name="Park H."/>
            <person name="Plett J.M."/>
            <person name="Magnuson J."/>
            <person name="Spatafora J.W."/>
            <person name="Nagy L.G."/>
            <person name="Henrissat B."/>
            <person name="Grigoriev I.V."/>
            <person name="Yang Z.L."/>
            <person name="Xu J."/>
            <person name="Martin F.M."/>
        </authorList>
    </citation>
    <scope>NUCLEOTIDE SEQUENCE</scope>
    <source>
        <strain evidence="1">ATCC 28755</strain>
    </source>
</reference>
<gene>
    <name evidence="1" type="ORF">BJ138DRAFT_1106801</name>
</gene>
<evidence type="ECO:0000313" key="1">
    <source>
        <dbReference type="EMBL" id="KAH7904465.1"/>
    </source>
</evidence>
<dbReference type="Proteomes" id="UP000790377">
    <property type="component" value="Unassembled WGS sequence"/>
</dbReference>
<proteinExistence type="predicted"/>
<name>A0ACB7ZTD5_9AGAM</name>
<protein>
    <submittedName>
        <fullName evidence="1">Uncharacterized protein</fullName>
    </submittedName>
</protein>
<accession>A0ACB7ZTD5</accession>
<dbReference type="EMBL" id="MU268466">
    <property type="protein sequence ID" value="KAH7904465.1"/>
    <property type="molecule type" value="Genomic_DNA"/>
</dbReference>
<comment type="caution">
    <text evidence="1">The sequence shown here is derived from an EMBL/GenBank/DDBJ whole genome shotgun (WGS) entry which is preliminary data.</text>
</comment>
<keyword evidence="2" id="KW-1185">Reference proteome</keyword>
<evidence type="ECO:0000313" key="2">
    <source>
        <dbReference type="Proteomes" id="UP000790377"/>
    </source>
</evidence>
<organism evidence="1 2">
    <name type="scientific">Hygrophoropsis aurantiaca</name>
    <dbReference type="NCBI Taxonomy" id="72124"/>
    <lineage>
        <taxon>Eukaryota</taxon>
        <taxon>Fungi</taxon>
        <taxon>Dikarya</taxon>
        <taxon>Basidiomycota</taxon>
        <taxon>Agaricomycotina</taxon>
        <taxon>Agaricomycetes</taxon>
        <taxon>Agaricomycetidae</taxon>
        <taxon>Boletales</taxon>
        <taxon>Coniophorineae</taxon>
        <taxon>Hygrophoropsidaceae</taxon>
        <taxon>Hygrophoropsis</taxon>
    </lineage>
</organism>